<dbReference type="Proteomes" id="UP000548326">
    <property type="component" value="Unassembled WGS sequence"/>
</dbReference>
<protein>
    <submittedName>
        <fullName evidence="2">Uncharacterized protein</fullName>
    </submittedName>
</protein>
<evidence type="ECO:0000256" key="1">
    <source>
        <dbReference type="SAM" id="Phobius"/>
    </source>
</evidence>
<feature type="transmembrane region" description="Helical" evidence="1">
    <location>
        <begin position="17"/>
        <end position="36"/>
    </location>
</feature>
<dbReference type="AlphaFoldDB" id="A0A841JVN2"/>
<evidence type="ECO:0000313" key="3">
    <source>
        <dbReference type="Proteomes" id="UP000548326"/>
    </source>
</evidence>
<dbReference type="EMBL" id="JACHCA010000038">
    <property type="protein sequence ID" value="MBB6131871.1"/>
    <property type="molecule type" value="Genomic_DNA"/>
</dbReference>
<comment type="caution">
    <text evidence="2">The sequence shown here is derived from an EMBL/GenBank/DDBJ whole genome shotgun (WGS) entry which is preliminary data.</text>
</comment>
<name>A0A841JVN2_9SPHI</name>
<organism evidence="2 3">
    <name type="scientific">Mucilaginibacter lappiensis</name>
    <dbReference type="NCBI Taxonomy" id="354630"/>
    <lineage>
        <taxon>Bacteria</taxon>
        <taxon>Pseudomonadati</taxon>
        <taxon>Bacteroidota</taxon>
        <taxon>Sphingobacteriia</taxon>
        <taxon>Sphingobacteriales</taxon>
        <taxon>Sphingobacteriaceae</taxon>
        <taxon>Mucilaginibacter</taxon>
    </lineage>
</organism>
<feature type="non-terminal residue" evidence="2">
    <location>
        <position position="1"/>
    </location>
</feature>
<keyword evidence="1" id="KW-1133">Transmembrane helix</keyword>
<evidence type="ECO:0000313" key="2">
    <source>
        <dbReference type="EMBL" id="MBB6131871.1"/>
    </source>
</evidence>
<keyword evidence="1" id="KW-0812">Transmembrane</keyword>
<proteinExistence type="predicted"/>
<reference evidence="2 3" key="1">
    <citation type="submission" date="2020-08" db="EMBL/GenBank/DDBJ databases">
        <title>Genomic Encyclopedia of Type Strains, Phase IV (KMG-V): Genome sequencing to study the core and pangenomes of soil and plant-associated prokaryotes.</title>
        <authorList>
            <person name="Whitman W."/>
        </authorList>
    </citation>
    <scope>NUCLEOTIDE SEQUENCE [LARGE SCALE GENOMIC DNA]</scope>
    <source>
        <strain evidence="2 3">MP601</strain>
    </source>
</reference>
<gene>
    <name evidence="2" type="ORF">HDF22_006025</name>
</gene>
<keyword evidence="1" id="KW-0472">Membrane</keyword>
<sequence>HFLSARIALTSSLINRFLSLAFSFVFIRIALTYLPFHPSAFPPSFFPSFRECKGRNLFLFSKTFFSFFILSFEPLFRSSLFPLSGLQRCESYFNLSSDIFTFLNFFYSLDFQKTTPFFLGRPQMYREKRFPSKRNFEIIKTILQLPVN</sequence>
<accession>A0A841JVN2</accession>